<evidence type="ECO:0000313" key="2">
    <source>
        <dbReference type="Proteomes" id="UP000502831"/>
    </source>
</evidence>
<protein>
    <submittedName>
        <fullName evidence="1">Uncharacterized protein</fullName>
    </submittedName>
</protein>
<dbReference type="Proteomes" id="UP000502831">
    <property type="component" value="Chromosome"/>
</dbReference>
<sequence length="88" mass="9490">MEEIIVYLKIAIVVGSLIVMIYGLNLIFKRLEAKQQGFGPNTLKAIGVILFLPTLLILAISTELKSETLAALLGTVAGYILSSSKPDE</sequence>
<dbReference type="EMBL" id="CP039734">
    <property type="protein sequence ID" value="QIR75049.1"/>
    <property type="molecule type" value="Genomic_DNA"/>
</dbReference>
<evidence type="ECO:0000313" key="1">
    <source>
        <dbReference type="EMBL" id="QIR75049.1"/>
    </source>
</evidence>
<accession>A0A6G9VQ39</accession>
<proteinExistence type="predicted"/>
<dbReference type="RefSeq" id="WP_167749179.1">
    <property type="nucleotide sequence ID" value="NZ_CP039734.2"/>
</dbReference>
<organism evidence="1 2">
    <name type="scientific">Sulfurospirillum diekertiae</name>
    <dbReference type="NCBI Taxonomy" id="1854492"/>
    <lineage>
        <taxon>Bacteria</taxon>
        <taxon>Pseudomonadati</taxon>
        <taxon>Campylobacterota</taxon>
        <taxon>Epsilonproteobacteria</taxon>
        <taxon>Campylobacterales</taxon>
        <taxon>Sulfurospirillaceae</taxon>
        <taxon>Sulfurospirillum</taxon>
    </lineage>
</organism>
<name>A0A6G9VQ39_9BACT</name>
<reference evidence="1 2" key="1">
    <citation type="journal article" date="2017" name="Environ. Sci. Technol.">
        <title>Organohalide Respiration with Chlorinated Ethenes under Low pH Conditions.</title>
        <authorList>
            <person name="Yang Y."/>
            <person name="Capiro N.L."/>
            <person name="Marcet T.F."/>
            <person name="Yan J."/>
            <person name="Pennell K.D."/>
            <person name="Loffler F.E."/>
        </authorList>
    </citation>
    <scope>NUCLEOTIDE SEQUENCE [LARGE SCALE GENOMIC DNA]</scope>
    <source>
        <strain evidence="1 2">ACSDCE</strain>
    </source>
</reference>
<gene>
    <name evidence="1" type="ORF">FA584_01990</name>
</gene>
<dbReference type="AlphaFoldDB" id="A0A6G9VQ39"/>